<evidence type="ECO:0000256" key="1">
    <source>
        <dbReference type="SAM" id="MobiDB-lite"/>
    </source>
</evidence>
<feature type="region of interest" description="Disordered" evidence="1">
    <location>
        <begin position="1"/>
        <end position="74"/>
    </location>
</feature>
<dbReference type="AlphaFoldDB" id="A0A7R8CJF8"/>
<proteinExistence type="predicted"/>
<organism evidence="2 3">
    <name type="scientific">Lepeophtheirus salmonis</name>
    <name type="common">Salmon louse</name>
    <name type="synonym">Caligus salmonis</name>
    <dbReference type="NCBI Taxonomy" id="72036"/>
    <lineage>
        <taxon>Eukaryota</taxon>
        <taxon>Metazoa</taxon>
        <taxon>Ecdysozoa</taxon>
        <taxon>Arthropoda</taxon>
        <taxon>Crustacea</taxon>
        <taxon>Multicrustacea</taxon>
        <taxon>Hexanauplia</taxon>
        <taxon>Copepoda</taxon>
        <taxon>Siphonostomatoida</taxon>
        <taxon>Caligidae</taxon>
        <taxon>Lepeophtheirus</taxon>
    </lineage>
</organism>
<feature type="region of interest" description="Disordered" evidence="1">
    <location>
        <begin position="383"/>
        <end position="424"/>
    </location>
</feature>
<gene>
    <name evidence="2" type="ORF">LSAA_5327</name>
</gene>
<dbReference type="Proteomes" id="UP000675881">
    <property type="component" value="Chromosome 14"/>
</dbReference>
<sequence length="560" mass="63475">MAKKIVEQNRAKISQNALQIGGHPGNHPLARPGQPSIQSYMGQRLPVPPLPKAAPPPTTGGSTSNNDTEKKLDEESKKGRFGWCEFEKNYVPYIFRHGDEKFTSVRMVERKFLNKFLSVLPPEVNSCHCIRSYYITDAESKLLNEINLKHTDCYFGKEAFTTKDLVVRLKDAKEFYRFLDLCYKKLVLKKSNASDRCVKYVPLFYFEGETDHLKLKSDEVTGWDLAYLKFCCKVQGIRNELFASEVCRVVALDEIRGHFPQGTTFEDYWPAKGSIEPVNAQRVAAGNWTQKPPSAPPAVHQQSHHHISQAQPPPPQQQPKINNSVSANGTIMSPNYVAAHAAARQAYESQLAASHHFQQFIRAAAANNPLTSLQRNNMNQILRSSSLSSSSSSSNPHPAPPTSMGQHYITNNSSNSVSMPRSDRTFPGKLTQIKEFSIEPSSQPPYKLQRALIDQKIVPCINVRPQIYQDLMMTLPDFVRYFYPDLTIEEARYMLQNVLNVVLYKGNTGHQEILRNEGKCNLYDPVPLVLVKDIMNYMPQMNYKITYFNIPFLLIDLAPF</sequence>
<name>A0A7R8CJF8_LEPSM</name>
<evidence type="ECO:0000313" key="3">
    <source>
        <dbReference type="Proteomes" id="UP000675881"/>
    </source>
</evidence>
<feature type="compositionally biased region" description="Low complexity" evidence="1">
    <location>
        <begin position="384"/>
        <end position="394"/>
    </location>
</feature>
<evidence type="ECO:0000313" key="2">
    <source>
        <dbReference type="EMBL" id="CAF2841691.1"/>
    </source>
</evidence>
<feature type="region of interest" description="Disordered" evidence="1">
    <location>
        <begin position="287"/>
        <end position="328"/>
    </location>
</feature>
<accession>A0A7R8CJF8</accession>
<keyword evidence="3" id="KW-1185">Reference proteome</keyword>
<dbReference type="EMBL" id="HG994593">
    <property type="protein sequence ID" value="CAF2841691.1"/>
    <property type="molecule type" value="Genomic_DNA"/>
</dbReference>
<feature type="compositionally biased region" description="Pro residues" evidence="1">
    <location>
        <begin position="46"/>
        <end position="58"/>
    </location>
</feature>
<reference evidence="2" key="1">
    <citation type="submission" date="2021-02" db="EMBL/GenBank/DDBJ databases">
        <authorList>
            <person name="Bekaert M."/>
        </authorList>
    </citation>
    <scope>NUCLEOTIDE SEQUENCE</scope>
    <source>
        <strain evidence="2">IoA-00</strain>
    </source>
</reference>
<feature type="compositionally biased region" description="Polar residues" evidence="1">
    <location>
        <begin position="403"/>
        <end position="419"/>
    </location>
</feature>
<feature type="compositionally biased region" description="Basic and acidic residues" evidence="1">
    <location>
        <begin position="1"/>
        <end position="10"/>
    </location>
</feature>
<protein>
    <submittedName>
        <fullName evidence="2">(salmon louse) hypothetical protein</fullName>
    </submittedName>
</protein>
<dbReference type="OrthoDB" id="6497308at2759"/>